<dbReference type="Proteomes" id="UP000325395">
    <property type="component" value="Unassembled WGS sequence"/>
</dbReference>
<evidence type="ECO:0000256" key="1">
    <source>
        <dbReference type="SAM" id="MobiDB-lite"/>
    </source>
</evidence>
<keyword evidence="2" id="KW-1133">Transmembrane helix</keyword>
<dbReference type="EMBL" id="ML735759">
    <property type="protein sequence ID" value="KAE8415910.1"/>
    <property type="molecule type" value="Genomic_DNA"/>
</dbReference>
<keyword evidence="4" id="KW-1185">Reference proteome</keyword>
<keyword evidence="2" id="KW-0812">Transmembrane</keyword>
<evidence type="ECO:0000313" key="4">
    <source>
        <dbReference type="Proteomes" id="UP000325395"/>
    </source>
</evidence>
<evidence type="ECO:0000313" key="3">
    <source>
        <dbReference type="EMBL" id="KAE8415910.1"/>
    </source>
</evidence>
<accession>A0ABQ6WG06</accession>
<evidence type="ECO:0000256" key="2">
    <source>
        <dbReference type="SAM" id="Phobius"/>
    </source>
</evidence>
<sequence>MISACHPYRNKRGRPGFDSQSGRFLFSFYLLSLLGTHFYFSRHYWNQPTFSVQPDLILTLTLSKIATLS</sequence>
<feature type="region of interest" description="Disordered" evidence="1">
    <location>
        <begin position="1"/>
        <end position="21"/>
    </location>
</feature>
<organism evidence="3 4">
    <name type="scientific">Aspergillus pseudocaelatus</name>
    <dbReference type="NCBI Taxonomy" id="1825620"/>
    <lineage>
        <taxon>Eukaryota</taxon>
        <taxon>Fungi</taxon>
        <taxon>Dikarya</taxon>
        <taxon>Ascomycota</taxon>
        <taxon>Pezizomycotina</taxon>
        <taxon>Eurotiomycetes</taxon>
        <taxon>Eurotiomycetidae</taxon>
        <taxon>Eurotiales</taxon>
        <taxon>Aspergillaceae</taxon>
        <taxon>Aspergillus</taxon>
        <taxon>Aspergillus subgen. Circumdati</taxon>
    </lineage>
</organism>
<protein>
    <submittedName>
        <fullName evidence="3">Uncharacterized protein</fullName>
    </submittedName>
</protein>
<name>A0ABQ6WG06_9EURO</name>
<reference evidence="3 4" key="1">
    <citation type="submission" date="2019-04" db="EMBL/GenBank/DDBJ databases">
        <authorList>
            <consortium name="DOE Joint Genome Institute"/>
            <person name="Mondo S."/>
            <person name="Kjaerbolling I."/>
            <person name="Vesth T."/>
            <person name="Frisvad J.C."/>
            <person name="Nybo J.L."/>
            <person name="Theobald S."/>
            <person name="Kildgaard S."/>
            <person name="Isbrandt T."/>
            <person name="Kuo A."/>
            <person name="Sato A."/>
            <person name="Lyhne E.K."/>
            <person name="Kogle M.E."/>
            <person name="Wiebenga A."/>
            <person name="Kun R.S."/>
            <person name="Lubbers R.J."/>
            <person name="Makela M.R."/>
            <person name="Barry K."/>
            <person name="Chovatia M."/>
            <person name="Clum A."/>
            <person name="Daum C."/>
            <person name="Haridas S."/>
            <person name="He G."/>
            <person name="LaButti K."/>
            <person name="Lipzen A."/>
            <person name="Riley R."/>
            <person name="Salamov A."/>
            <person name="Simmons B.A."/>
            <person name="Magnuson J.K."/>
            <person name="Henrissat B."/>
            <person name="Mortensen U.H."/>
            <person name="Larsen T.O."/>
            <person name="Devries R.P."/>
            <person name="Grigoriev I.V."/>
            <person name="Machida M."/>
            <person name="Baker S.E."/>
            <person name="Andersen M.R."/>
            <person name="Cantor M.N."/>
            <person name="Hua S.X."/>
        </authorList>
    </citation>
    <scope>NUCLEOTIDE SEQUENCE [LARGE SCALE GENOMIC DNA]</scope>
    <source>
        <strain evidence="3 4">CBS 117616</strain>
    </source>
</reference>
<keyword evidence="2" id="KW-0472">Membrane</keyword>
<feature type="transmembrane region" description="Helical" evidence="2">
    <location>
        <begin position="21"/>
        <end position="40"/>
    </location>
</feature>
<gene>
    <name evidence="3" type="ORF">BDV36DRAFT_261370</name>
</gene>
<proteinExistence type="predicted"/>